<proteinExistence type="predicted"/>
<comment type="caution">
    <text evidence="1">The sequence shown here is derived from an EMBL/GenBank/DDBJ whole genome shotgun (WGS) entry which is preliminary data.</text>
</comment>
<dbReference type="AlphaFoldDB" id="A0A9X3F2J1"/>
<evidence type="ECO:0000313" key="2">
    <source>
        <dbReference type="Proteomes" id="UP001150924"/>
    </source>
</evidence>
<name>A0A9X3F2J1_9BACT</name>
<keyword evidence="2" id="KW-1185">Reference proteome</keyword>
<accession>A0A9X3F2J1</accession>
<sequence length="89" mass="9458">MSAAIEVLGSALEQFDLGGVPVGDVVEEGVEVDVAVSVLLRDAFGRARRLENLEDLQRIVREEVVGVVVVLLGGGLSSSMSIIRIQTRP</sequence>
<reference evidence="1" key="1">
    <citation type="submission" date="2022-11" db="EMBL/GenBank/DDBJ databases">
        <title>Minimal conservation of predation-associated metabolite biosynthetic gene clusters underscores biosynthetic potential of Myxococcota including descriptions for ten novel species: Archangium lansinium sp. nov., Myxococcus landrumus sp. nov., Nannocystis bai.</title>
        <authorList>
            <person name="Ahearne A."/>
            <person name="Stevens C."/>
            <person name="Phillips K."/>
        </authorList>
    </citation>
    <scope>NUCLEOTIDE SEQUENCE</scope>
    <source>
        <strain evidence="1">Na p29</strain>
    </source>
</reference>
<evidence type="ECO:0000313" key="1">
    <source>
        <dbReference type="EMBL" id="MCY1013419.1"/>
    </source>
</evidence>
<gene>
    <name evidence="1" type="ORF">OV079_49410</name>
</gene>
<dbReference type="RefSeq" id="WP_267777340.1">
    <property type="nucleotide sequence ID" value="NZ_JAPNKE010000002.1"/>
</dbReference>
<protein>
    <submittedName>
        <fullName evidence="1">Uncharacterized protein</fullName>
    </submittedName>
</protein>
<dbReference type="Proteomes" id="UP001150924">
    <property type="component" value="Unassembled WGS sequence"/>
</dbReference>
<organism evidence="1 2">
    <name type="scientific">Nannocystis pusilla</name>
    <dbReference type="NCBI Taxonomy" id="889268"/>
    <lineage>
        <taxon>Bacteria</taxon>
        <taxon>Pseudomonadati</taxon>
        <taxon>Myxococcota</taxon>
        <taxon>Polyangia</taxon>
        <taxon>Nannocystales</taxon>
        <taxon>Nannocystaceae</taxon>
        <taxon>Nannocystis</taxon>
    </lineage>
</organism>
<dbReference type="EMBL" id="JAPNKE010000002">
    <property type="protein sequence ID" value="MCY1013419.1"/>
    <property type="molecule type" value="Genomic_DNA"/>
</dbReference>